<dbReference type="InterPro" id="IPR000683">
    <property type="entry name" value="Gfo/Idh/MocA-like_OxRdtase_N"/>
</dbReference>
<evidence type="ECO:0000313" key="3">
    <source>
        <dbReference type="EMBL" id="MVA74610.1"/>
    </source>
</evidence>
<dbReference type="Gene3D" id="3.30.360.10">
    <property type="entry name" value="Dihydrodipicolinate Reductase, domain 2"/>
    <property type="match status" value="1"/>
</dbReference>
<evidence type="ECO:0000313" key="4">
    <source>
        <dbReference type="Proteomes" id="UP000435304"/>
    </source>
</evidence>
<comment type="caution">
    <text evidence="3">The sequence shown here is derived from an EMBL/GenBank/DDBJ whole genome shotgun (WGS) entry which is preliminary data.</text>
</comment>
<keyword evidence="4" id="KW-1185">Reference proteome</keyword>
<dbReference type="Pfam" id="PF01408">
    <property type="entry name" value="GFO_IDH_MocA"/>
    <property type="match status" value="1"/>
</dbReference>
<keyword evidence="1" id="KW-0560">Oxidoreductase</keyword>
<accession>A0A6A9V011</accession>
<dbReference type="Proteomes" id="UP000435304">
    <property type="component" value="Unassembled WGS sequence"/>
</dbReference>
<proteinExistence type="predicted"/>
<dbReference type="Gene3D" id="3.40.50.720">
    <property type="entry name" value="NAD(P)-binding Rossmann-like Domain"/>
    <property type="match status" value="1"/>
</dbReference>
<gene>
    <name evidence="3" type="ORF">GC722_00950</name>
</gene>
<dbReference type="InterPro" id="IPR029475">
    <property type="entry name" value="DUF6807"/>
</dbReference>
<dbReference type="SUPFAM" id="SSF51735">
    <property type="entry name" value="NAD(P)-binding Rossmann-fold domains"/>
    <property type="match status" value="1"/>
</dbReference>
<evidence type="ECO:0000256" key="1">
    <source>
        <dbReference type="ARBA" id="ARBA00023002"/>
    </source>
</evidence>
<dbReference type="InterPro" id="IPR050463">
    <property type="entry name" value="Gfo/Idh/MocA_oxidrdct_glycsds"/>
</dbReference>
<dbReference type="Pfam" id="PF14100">
    <property type="entry name" value="DUF6807"/>
    <property type="match status" value="1"/>
</dbReference>
<dbReference type="GO" id="GO:0016491">
    <property type="term" value="F:oxidoreductase activity"/>
    <property type="evidence" value="ECO:0007669"/>
    <property type="project" value="UniProtKB-KW"/>
</dbReference>
<dbReference type="PANTHER" id="PTHR43818">
    <property type="entry name" value="BCDNA.GH03377"/>
    <property type="match status" value="1"/>
</dbReference>
<name>A0A6A9V011_9ACTN</name>
<dbReference type="SUPFAM" id="SSF55347">
    <property type="entry name" value="Glyceraldehyde-3-phosphate dehydrogenase-like, C-terminal domain"/>
    <property type="match status" value="1"/>
</dbReference>
<dbReference type="AlphaFoldDB" id="A0A6A9V011"/>
<organism evidence="3 4">
    <name type="scientific">Auraticoccus cholistanensis</name>
    <dbReference type="NCBI Taxonomy" id="2656650"/>
    <lineage>
        <taxon>Bacteria</taxon>
        <taxon>Bacillati</taxon>
        <taxon>Actinomycetota</taxon>
        <taxon>Actinomycetes</taxon>
        <taxon>Propionibacteriales</taxon>
        <taxon>Propionibacteriaceae</taxon>
        <taxon>Auraticoccus</taxon>
    </lineage>
</organism>
<dbReference type="InterPro" id="IPR036291">
    <property type="entry name" value="NAD(P)-bd_dom_sf"/>
</dbReference>
<feature type="domain" description="Gfo/Idh/MocA-like oxidoreductase N-terminal" evidence="2">
    <location>
        <begin position="8"/>
        <end position="123"/>
    </location>
</feature>
<sequence length="662" mass="71207">MMSVPTLALVGLRGYGGVHLGVLRRRHAAGELRLVGAVDPAGPVPELPEGVPCVDTLPELLATVVPDVTVIASPIPTHLPFARLALEAGSDVYLEKPPVAGLDEYDDLVEVVRRSGRSLQVGFQNLGSPAVPRVQELVAGGAVGEVEQVSGLGLWNRRPSYYARAAWAGRRMLDGRRTADGVVTNPLAHAANTALRLAGIQRRDQIAGVDTELYRVHDIDCDDTAWVRVQPVEGPPVCLAFTLAAGEQQEPTVSVRGTTGTVSLAYTADRIEVARGQQVEQEQHGREDLVVDLIRHHQDPGHPLLSSLAATEAFMVVLEAVQRAPVTPVDPAHVAWSDEEDPSPHLADVEEWCARALAHGGGFAAAGAPWASPEAVTRWRPSQPLAAVELDGAVVAVEGDGGDVAAENGPRPFLHPLRTRRGVRVTDDHPFDHVWHHGLSVALQHVAGTNFWGGRTYLPEGGYQWRDDHGRIVHRGFTERTADSWTEELEWIARSGDPVLSERRRLRWWSADPRAWAFELEFTLTPSGTDAVELGSPGSHGREGGGYGGLTWRLPRSTDVHLRTAAATGEEAVHGSVAPWVAWSGTVEGGDVTLALAGADETTAADPWFVRVRDYPALGSSLAWSSPAVTSREQPLTRRFTALVADGRLDDDEVVGLLTPPA</sequence>
<protein>
    <submittedName>
        <fullName evidence="3">Oxidoreductase</fullName>
    </submittedName>
</protein>
<dbReference type="GO" id="GO:0000166">
    <property type="term" value="F:nucleotide binding"/>
    <property type="evidence" value="ECO:0007669"/>
    <property type="project" value="InterPro"/>
</dbReference>
<evidence type="ECO:0000259" key="2">
    <source>
        <dbReference type="Pfam" id="PF01408"/>
    </source>
</evidence>
<dbReference type="PANTHER" id="PTHR43818:SF11">
    <property type="entry name" value="BCDNA.GH03377"/>
    <property type="match status" value="1"/>
</dbReference>
<dbReference type="EMBL" id="WPCU01000002">
    <property type="protein sequence ID" value="MVA74610.1"/>
    <property type="molecule type" value="Genomic_DNA"/>
</dbReference>
<reference evidence="3 4" key="1">
    <citation type="submission" date="2019-12" db="EMBL/GenBank/DDBJ databases">
        <title>Auraticoccus cholistani sp. nov., an actinomycete isolated from soil of Cholistan desert.</title>
        <authorList>
            <person name="Cheema M.T."/>
        </authorList>
    </citation>
    <scope>NUCLEOTIDE SEQUENCE [LARGE SCALE GENOMIC DNA]</scope>
    <source>
        <strain evidence="3 4">F435</strain>
    </source>
</reference>